<dbReference type="Gene3D" id="2.60.120.200">
    <property type="match status" value="2"/>
</dbReference>
<gene>
    <name evidence="5" type="ORF">ACIA8P_08920</name>
</gene>
<keyword evidence="6" id="KW-1185">Reference proteome</keyword>
<name>A0ABW7XYG4_STRCE</name>
<keyword evidence="1" id="KW-0732">Signal</keyword>
<dbReference type="PANTHER" id="PTHR46943">
    <property type="entry name" value="PENTRAXIN-RELATED PROTEIN PTX3"/>
    <property type="match status" value="1"/>
</dbReference>
<evidence type="ECO:0000313" key="5">
    <source>
        <dbReference type="EMBL" id="MFI5674773.1"/>
    </source>
</evidence>
<evidence type="ECO:0000313" key="6">
    <source>
        <dbReference type="Proteomes" id="UP001612415"/>
    </source>
</evidence>
<feature type="domain" description="LamG-like jellyroll fold" evidence="4">
    <location>
        <begin position="845"/>
        <end position="987"/>
    </location>
</feature>
<dbReference type="InterPro" id="IPR006558">
    <property type="entry name" value="LamG-like"/>
</dbReference>
<evidence type="ECO:0000256" key="1">
    <source>
        <dbReference type="ARBA" id="ARBA00022729"/>
    </source>
</evidence>
<dbReference type="RefSeq" id="WP_398655678.1">
    <property type="nucleotide sequence ID" value="NZ_JBITDC010000003.1"/>
</dbReference>
<keyword evidence="2" id="KW-1015">Disulfide bond</keyword>
<dbReference type="SUPFAM" id="SSF49899">
    <property type="entry name" value="Concanavalin A-like lectins/glucanases"/>
    <property type="match status" value="2"/>
</dbReference>
<sequence>MALLSTSLVEVPAAYAAGSASNAEDPAAVSEGQKALTEAEESGKRVEVLGERTERTTVFANPDGSTFTLQESSVPVRVAKPGGGWQVPDPTLEQRADGSVVPKAAAPQMVFSGGGEKAPLAQISYQGKSLELSWPGELPAPKLDGVSAIYANVLPDVDLKVTATVESFQQVLVVKTPEAAASAELKKLTFGLKTSGLKVEEGAAGNLAAVDADGKTVFKSPPARMWNSAGDATAPQVKTSVARLVVSEEAPSDPAESAPSGSGLEPGQGDQVAKMDVEVGKDSLQIVPDAGLLAEKDTKAFPLFIDPWVTWGESERTLLRSDGYESYAWGNGDDDMGKGAGRCGTWTTGGVTYGCGPGYVQKLYYEFSPASLKGKHVLDVTFRVTEPWAFQCDPRSVDLVRTNNISSSTTWSSRPKELDWMGDRSVSAGRGDLCSPGLPNAAIEFNDNPEEADENLTPTVKNFAAGKFSRLTLEIRAHDEDDTSAWKRFRNDAVLEVDFVGLPDKPTWVGLVTGSPSGTVCETHERDPAIVSAPTLTATAQAKPGGEKDSQLRVYFDIDHKKSDGTWADTPTTAADLRPSTGYVGDNAKLTMSWSALTEGTLYRYGAWVRSYYNNGNSYLAGPSSASTTGWCYFKVDPSSPKAPKISIGDPYSECLPNNCVAKGGPGQAGRFTFTPADGDTTNTAYQYKLSSQDTWKDVLRTCDGGISQFVCFTLPVTDSRVHWRAFITPKRAGTYQVYARATDSVGRSGAQNSVAFQVAGGTPPVARYHFDEADGAAIDAATEDGKDNATLAAGATRDSRGRRGLMTHDAQGRPLATPVEDTGLALKGDGGYAATNGPVLDTTNSYTVAAWVRVDPSFAGTVSVLSQTPSTASPWTKKYSPFVISYGGKWSIRVFSTTGDFVREAVESENHPKGVWTHVAAVHDAAAKKVTLFINGGQAAEVDAGTPWKAEGNLEIGRVMYGDTYVDSFKGAIDEVTAWQRALESTEVQDEARLLTSDTYAGTELIADWNPTRGVNGTSMKDTTSGYGKSLALAGGASVADETIVLDGVDDAATAAGPLVDGTGSFTVSTLVQLDPQKLLAKDVGYVGQVAGQRTADGSAWGLWFQLTGKRTELTDAGDEVTVPEGMWHFGRLESDGTFSSVTSEQAASADSPVRLTGVHDSVDGTISLYVGYAQNGDSKAYIAKMGDDEFAVGKAYSAGVWKHFLPAAISEVRVWAGAMASSEQIETTVGD</sequence>
<proteinExistence type="predicted"/>
<reference evidence="5 6" key="1">
    <citation type="submission" date="2024-10" db="EMBL/GenBank/DDBJ databases">
        <title>The Natural Products Discovery Center: Release of the First 8490 Sequenced Strains for Exploring Actinobacteria Biosynthetic Diversity.</title>
        <authorList>
            <person name="Kalkreuter E."/>
            <person name="Kautsar S.A."/>
            <person name="Yang D."/>
            <person name="Bader C.D."/>
            <person name="Teijaro C.N."/>
            <person name="Fluegel L."/>
            <person name="Davis C.M."/>
            <person name="Simpson J.R."/>
            <person name="Lauterbach L."/>
            <person name="Steele A.D."/>
            <person name="Gui C."/>
            <person name="Meng S."/>
            <person name="Li G."/>
            <person name="Viehrig K."/>
            <person name="Ye F."/>
            <person name="Su P."/>
            <person name="Kiefer A.F."/>
            <person name="Nichols A."/>
            <person name="Cepeda A.J."/>
            <person name="Yan W."/>
            <person name="Fan B."/>
            <person name="Jiang Y."/>
            <person name="Adhikari A."/>
            <person name="Zheng C.-J."/>
            <person name="Schuster L."/>
            <person name="Cowan T.M."/>
            <person name="Smanski M.J."/>
            <person name="Chevrette M.G."/>
            <person name="De Carvalho L.P.S."/>
            <person name="Shen B."/>
        </authorList>
    </citation>
    <scope>NUCLEOTIDE SEQUENCE [LARGE SCALE GENOMIC DNA]</scope>
    <source>
        <strain evidence="5 6">NPDC051599</strain>
    </source>
</reference>
<accession>A0ABW7XYG4</accession>
<dbReference type="PANTHER" id="PTHR46943:SF1">
    <property type="entry name" value="PENTRAXIN-RELATED PROTEIN PTX3"/>
    <property type="match status" value="1"/>
</dbReference>
<dbReference type="SMART" id="SM00560">
    <property type="entry name" value="LamGL"/>
    <property type="match status" value="2"/>
</dbReference>
<feature type="region of interest" description="Disordered" evidence="3">
    <location>
        <begin position="246"/>
        <end position="271"/>
    </location>
</feature>
<dbReference type="EMBL" id="JBITDC010000003">
    <property type="protein sequence ID" value="MFI5674773.1"/>
    <property type="molecule type" value="Genomic_DNA"/>
</dbReference>
<dbReference type="InterPro" id="IPR042837">
    <property type="entry name" value="PTX3"/>
</dbReference>
<organism evidence="5 6">
    <name type="scientific">Streptomyces cellulosae</name>
    <dbReference type="NCBI Taxonomy" id="1968"/>
    <lineage>
        <taxon>Bacteria</taxon>
        <taxon>Bacillati</taxon>
        <taxon>Actinomycetota</taxon>
        <taxon>Actinomycetes</taxon>
        <taxon>Kitasatosporales</taxon>
        <taxon>Streptomycetaceae</taxon>
        <taxon>Streptomyces</taxon>
    </lineage>
</organism>
<comment type="caution">
    <text evidence="5">The sequence shown here is derived from an EMBL/GenBank/DDBJ whole genome shotgun (WGS) entry which is preliminary data.</text>
</comment>
<feature type="domain" description="LamG-like jellyroll fold" evidence="4">
    <location>
        <begin position="1065"/>
        <end position="1224"/>
    </location>
</feature>
<evidence type="ECO:0000259" key="4">
    <source>
        <dbReference type="SMART" id="SM00560"/>
    </source>
</evidence>
<dbReference type="InterPro" id="IPR013320">
    <property type="entry name" value="ConA-like_dom_sf"/>
</dbReference>
<dbReference type="Pfam" id="PF13385">
    <property type="entry name" value="Laminin_G_3"/>
    <property type="match status" value="1"/>
</dbReference>
<evidence type="ECO:0000256" key="3">
    <source>
        <dbReference type="SAM" id="MobiDB-lite"/>
    </source>
</evidence>
<dbReference type="Proteomes" id="UP001612415">
    <property type="component" value="Unassembled WGS sequence"/>
</dbReference>
<protein>
    <submittedName>
        <fullName evidence="5">LamG-like jellyroll fold domain-containing protein</fullName>
    </submittedName>
</protein>
<evidence type="ECO:0000256" key="2">
    <source>
        <dbReference type="ARBA" id="ARBA00023157"/>
    </source>
</evidence>